<name>A0A1H3YMF8_9FLAO</name>
<keyword evidence="2" id="KW-0812">Transmembrane</keyword>
<gene>
    <name evidence="3" type="ORF">SAMN05421540_103195</name>
</gene>
<dbReference type="STRING" id="908615.SAMN05421540_103195"/>
<accession>A0A1H3YMF8</accession>
<keyword evidence="2" id="KW-1133">Transmembrane helix</keyword>
<protein>
    <submittedName>
        <fullName evidence="3">Uncharacterized protein</fullName>
    </submittedName>
</protein>
<dbReference type="EMBL" id="FNQF01000003">
    <property type="protein sequence ID" value="SEA12736.1"/>
    <property type="molecule type" value="Genomic_DNA"/>
</dbReference>
<organism evidence="3 4">
    <name type="scientific">Psychroflexus halocasei</name>
    <dbReference type="NCBI Taxonomy" id="908615"/>
    <lineage>
        <taxon>Bacteria</taxon>
        <taxon>Pseudomonadati</taxon>
        <taxon>Bacteroidota</taxon>
        <taxon>Flavobacteriia</taxon>
        <taxon>Flavobacteriales</taxon>
        <taxon>Flavobacteriaceae</taxon>
        <taxon>Psychroflexus</taxon>
    </lineage>
</organism>
<feature type="region of interest" description="Disordered" evidence="1">
    <location>
        <begin position="54"/>
        <end position="90"/>
    </location>
</feature>
<evidence type="ECO:0000256" key="2">
    <source>
        <dbReference type="SAM" id="Phobius"/>
    </source>
</evidence>
<reference evidence="3 4" key="1">
    <citation type="submission" date="2016-10" db="EMBL/GenBank/DDBJ databases">
        <authorList>
            <person name="de Groot N.N."/>
        </authorList>
    </citation>
    <scope>NUCLEOTIDE SEQUENCE [LARGE SCALE GENOMIC DNA]</scope>
    <source>
        <strain evidence="3 4">DSM 23581</strain>
    </source>
</reference>
<feature type="transmembrane region" description="Helical" evidence="2">
    <location>
        <begin position="7"/>
        <end position="26"/>
    </location>
</feature>
<evidence type="ECO:0000256" key="1">
    <source>
        <dbReference type="SAM" id="MobiDB-lite"/>
    </source>
</evidence>
<evidence type="ECO:0000313" key="3">
    <source>
        <dbReference type="EMBL" id="SEA12736.1"/>
    </source>
</evidence>
<dbReference type="Proteomes" id="UP000198820">
    <property type="component" value="Unassembled WGS sequence"/>
</dbReference>
<sequence length="90" mass="10150">MINTKRQTVNAVLILIGAGLLIYDLVSVDDIVYIKIAGLVILMIGLYNSTKQWASDNPKNNDENEENLTENHLEEDYSIEDVPEDESKLN</sequence>
<proteinExistence type="predicted"/>
<feature type="transmembrane region" description="Helical" evidence="2">
    <location>
        <begin position="32"/>
        <end position="49"/>
    </location>
</feature>
<dbReference type="AlphaFoldDB" id="A0A1H3YMF8"/>
<keyword evidence="4" id="KW-1185">Reference proteome</keyword>
<evidence type="ECO:0000313" key="4">
    <source>
        <dbReference type="Proteomes" id="UP000198820"/>
    </source>
</evidence>
<keyword evidence="2" id="KW-0472">Membrane</keyword>
<dbReference type="RefSeq" id="WP_234953097.1">
    <property type="nucleotide sequence ID" value="NZ_FNQF01000003.1"/>
</dbReference>